<sequence>MNKPVQIHQAAFIMLQAQLTWTLWYMGILLLVNVARLIFSADGIDTFYNHAFVASNVYMLVIGIITISFMPYFVEMGVTRKSYFYGNAIASICLSILIPVFAYVLTIFEKLILANFKEPTFNIESAADGNFIGDLLQSILITPYVDMEANVLLSLAVFSLNIFVFYLIGWLIGTAFYRLGVIGGILFIAISIVLIAAKDSMQRIAMDLPLFETYAFFAAVPSRVAYILLVVIMFIPLILIRTLTKRAPIKI</sequence>
<feature type="transmembrane region" description="Helical" evidence="1">
    <location>
        <begin position="151"/>
        <end position="172"/>
    </location>
</feature>
<gene>
    <name evidence="2" type="ORF">GCM10007971_11370</name>
</gene>
<protein>
    <submittedName>
        <fullName evidence="2">Uncharacterized protein</fullName>
    </submittedName>
</protein>
<evidence type="ECO:0000313" key="2">
    <source>
        <dbReference type="EMBL" id="GGN54112.1"/>
    </source>
</evidence>
<feature type="transmembrane region" description="Helical" evidence="1">
    <location>
        <begin position="21"/>
        <end position="39"/>
    </location>
</feature>
<feature type="transmembrane region" description="Helical" evidence="1">
    <location>
        <begin position="51"/>
        <end position="72"/>
    </location>
</feature>
<proteinExistence type="predicted"/>
<reference evidence="2" key="2">
    <citation type="submission" date="2020-09" db="EMBL/GenBank/DDBJ databases">
        <authorList>
            <person name="Sun Q."/>
            <person name="Ohkuma M."/>
        </authorList>
    </citation>
    <scope>NUCLEOTIDE SEQUENCE</scope>
    <source>
        <strain evidence="2">JCM 17251</strain>
    </source>
</reference>
<evidence type="ECO:0000313" key="3">
    <source>
        <dbReference type="Proteomes" id="UP000624041"/>
    </source>
</evidence>
<dbReference type="EMBL" id="BMOS01000006">
    <property type="protein sequence ID" value="GGN54112.1"/>
    <property type="molecule type" value="Genomic_DNA"/>
</dbReference>
<feature type="transmembrane region" description="Helical" evidence="1">
    <location>
        <begin position="217"/>
        <end position="240"/>
    </location>
</feature>
<keyword evidence="1" id="KW-1133">Transmembrane helix</keyword>
<keyword evidence="3" id="KW-1185">Reference proteome</keyword>
<dbReference type="AlphaFoldDB" id="A0A917XU81"/>
<keyword evidence="1" id="KW-0472">Membrane</keyword>
<dbReference type="RefSeq" id="WP_188856385.1">
    <property type="nucleotide sequence ID" value="NZ_BMOS01000006.1"/>
</dbReference>
<keyword evidence="1" id="KW-0812">Transmembrane</keyword>
<feature type="transmembrane region" description="Helical" evidence="1">
    <location>
        <begin position="179"/>
        <end position="197"/>
    </location>
</feature>
<dbReference type="Proteomes" id="UP000624041">
    <property type="component" value="Unassembled WGS sequence"/>
</dbReference>
<name>A0A917XU81_9BACI</name>
<evidence type="ECO:0000256" key="1">
    <source>
        <dbReference type="SAM" id="Phobius"/>
    </source>
</evidence>
<feature type="transmembrane region" description="Helical" evidence="1">
    <location>
        <begin position="84"/>
        <end position="108"/>
    </location>
</feature>
<reference evidence="2" key="1">
    <citation type="journal article" date="2014" name="Int. J. Syst. Evol. Microbiol.">
        <title>Complete genome sequence of Corynebacterium casei LMG S-19264T (=DSM 44701T), isolated from a smear-ripened cheese.</title>
        <authorList>
            <consortium name="US DOE Joint Genome Institute (JGI-PGF)"/>
            <person name="Walter F."/>
            <person name="Albersmeier A."/>
            <person name="Kalinowski J."/>
            <person name="Ruckert C."/>
        </authorList>
    </citation>
    <scope>NUCLEOTIDE SEQUENCE</scope>
    <source>
        <strain evidence="2">JCM 17251</strain>
    </source>
</reference>
<organism evidence="2 3">
    <name type="scientific">Oceanobacillus indicireducens</name>
    <dbReference type="NCBI Taxonomy" id="1004261"/>
    <lineage>
        <taxon>Bacteria</taxon>
        <taxon>Bacillati</taxon>
        <taxon>Bacillota</taxon>
        <taxon>Bacilli</taxon>
        <taxon>Bacillales</taxon>
        <taxon>Bacillaceae</taxon>
        <taxon>Oceanobacillus</taxon>
    </lineage>
</organism>
<accession>A0A917XU81</accession>
<comment type="caution">
    <text evidence="2">The sequence shown here is derived from an EMBL/GenBank/DDBJ whole genome shotgun (WGS) entry which is preliminary data.</text>
</comment>